<dbReference type="Gene3D" id="3.40.120.10">
    <property type="entry name" value="Alpha-D-Glucose-1,6-Bisphosphate, subunit A, domain 3"/>
    <property type="match status" value="3"/>
</dbReference>
<sequence length="561" mass="63649">MKDLKVISYEKLNEWIEKTEKDVKDELEKIKTNEDEILDRFYKDLEFGTGGMRGKMGAGSNRMNIYTVARATQGFANYIKSKKDFPSVVIAYDNRNMSPEFSKIAAQVFAGNGIRVYLFPELTATPILSYAVRHLSADGGIVITASHNPPEYNGYKVYTSDGTQAVPKYAKMIIEEVNKLDYFNDIKIMNYDEAVEQEKIKILDDELFNDYIDEIEGYIRSIDPSIKRNLDITYTPLHGTGLKPVEEILSKLGFNVNIVKEQAIHDGNFPTVKSPNPEEKKAFDMALKLAKETNSELVLATDPDADRIGVFEKNGNDYVTFNGNEMGIMLSHFLLTNMKEHAILPKNGVIIKTIVSTEMIKPMAKEFGIEVEETLTGFKFIGEKMEYYDQTKTKKFLFGFEESYGCLANNHARDKDAVIASALIATLKSKLKQEKKTLKEYLQELNEKYGFYKEKLLSYTFEGIQGNQKISKLMKIIKEEPPAKLNNAELFETVDYNSGINGLPKSNVIELRYENIKIIARPSGTEPKIKFYLMAKGSSFEEAMSKIDFAEKAVSEIVNKI</sequence>
<evidence type="ECO:0000256" key="6">
    <source>
        <dbReference type="ARBA" id="ARBA00023235"/>
    </source>
</evidence>
<dbReference type="Gene3D" id="3.30.310.50">
    <property type="entry name" value="Alpha-D-phosphohexomutase, C-terminal domain"/>
    <property type="match status" value="1"/>
</dbReference>
<evidence type="ECO:0000256" key="3">
    <source>
        <dbReference type="ARBA" id="ARBA00022553"/>
    </source>
</evidence>
<keyword evidence="5 7" id="KW-0460">Magnesium</keyword>
<evidence type="ECO:0000256" key="7">
    <source>
        <dbReference type="RuleBase" id="RU004326"/>
    </source>
</evidence>
<dbReference type="PANTHER" id="PTHR45745">
    <property type="entry name" value="PHOSPHOMANNOMUTASE 45A"/>
    <property type="match status" value="1"/>
</dbReference>
<evidence type="ECO:0000313" key="13">
    <source>
        <dbReference type="Proteomes" id="UP000245921"/>
    </source>
</evidence>
<dbReference type="PROSITE" id="PS00710">
    <property type="entry name" value="PGM_PMM"/>
    <property type="match status" value="1"/>
</dbReference>
<dbReference type="GO" id="GO:0006166">
    <property type="term" value="P:purine ribonucleoside salvage"/>
    <property type="evidence" value="ECO:0007669"/>
    <property type="project" value="TreeGrafter"/>
</dbReference>
<feature type="domain" description="Alpha-D-phosphohexomutase alpha/beta/alpha" evidence="9">
    <location>
        <begin position="46"/>
        <end position="181"/>
    </location>
</feature>
<dbReference type="EMBL" id="QGGI01000003">
    <property type="protein sequence ID" value="PWJ95868.1"/>
    <property type="molecule type" value="Genomic_DNA"/>
</dbReference>
<evidence type="ECO:0000256" key="2">
    <source>
        <dbReference type="ARBA" id="ARBA00010231"/>
    </source>
</evidence>
<dbReference type="GO" id="GO:0000287">
    <property type="term" value="F:magnesium ion binding"/>
    <property type="evidence" value="ECO:0007669"/>
    <property type="project" value="InterPro"/>
</dbReference>
<evidence type="ECO:0000259" key="10">
    <source>
        <dbReference type="Pfam" id="PF02879"/>
    </source>
</evidence>
<proteinExistence type="inferred from homology"/>
<evidence type="ECO:0000256" key="5">
    <source>
        <dbReference type="ARBA" id="ARBA00022842"/>
    </source>
</evidence>
<gene>
    <name evidence="12" type="ORF">C7380_10345</name>
</gene>
<keyword evidence="3" id="KW-0597">Phosphoprotein</keyword>
<dbReference type="SUPFAM" id="SSF53738">
    <property type="entry name" value="Phosphoglucomutase, first 3 domains"/>
    <property type="match status" value="3"/>
</dbReference>
<dbReference type="InterPro" id="IPR016055">
    <property type="entry name" value="A-D-PHexomutase_a/b/a-I/II/III"/>
</dbReference>
<feature type="domain" description="Alpha-D-phosphohexomutase alpha/beta/alpha" evidence="10">
    <location>
        <begin position="210"/>
        <end position="315"/>
    </location>
</feature>
<dbReference type="Pfam" id="PF02878">
    <property type="entry name" value="PGM_PMM_I"/>
    <property type="match status" value="1"/>
</dbReference>
<dbReference type="Pfam" id="PF02880">
    <property type="entry name" value="PGM_PMM_III"/>
    <property type="match status" value="1"/>
</dbReference>
<organism evidence="12 13">
    <name type="scientific">Oceanotoga teriensis</name>
    <dbReference type="NCBI Taxonomy" id="515440"/>
    <lineage>
        <taxon>Bacteria</taxon>
        <taxon>Thermotogati</taxon>
        <taxon>Thermotogota</taxon>
        <taxon>Thermotogae</taxon>
        <taxon>Petrotogales</taxon>
        <taxon>Petrotogaceae</taxon>
        <taxon>Oceanotoga</taxon>
    </lineage>
</organism>
<dbReference type="PRINTS" id="PR00509">
    <property type="entry name" value="PGMPMM"/>
</dbReference>
<keyword evidence="4 7" id="KW-0479">Metal-binding</keyword>
<keyword evidence="6" id="KW-0413">Isomerase</keyword>
<dbReference type="InterPro" id="IPR016066">
    <property type="entry name" value="A-D-PHexomutase_CS"/>
</dbReference>
<name>A0AA45HJ72_9BACT</name>
<dbReference type="AlphaFoldDB" id="A0AA45HJ72"/>
<evidence type="ECO:0000259" key="11">
    <source>
        <dbReference type="Pfam" id="PF02880"/>
    </source>
</evidence>
<feature type="coiled-coil region" evidence="8">
    <location>
        <begin position="424"/>
        <end position="455"/>
    </location>
</feature>
<comment type="cofactor">
    <cofactor evidence="1">
        <name>Mg(2+)</name>
        <dbReference type="ChEBI" id="CHEBI:18420"/>
    </cofactor>
</comment>
<feature type="domain" description="Alpha-D-phosphohexomutase alpha/beta/alpha" evidence="11">
    <location>
        <begin position="323"/>
        <end position="449"/>
    </location>
</feature>
<keyword evidence="13" id="KW-1185">Reference proteome</keyword>
<dbReference type="InterPro" id="IPR005841">
    <property type="entry name" value="Alpha-D-phosphohexomutase_SF"/>
</dbReference>
<dbReference type="GO" id="GO:0008973">
    <property type="term" value="F:phosphopentomutase activity"/>
    <property type="evidence" value="ECO:0007669"/>
    <property type="project" value="TreeGrafter"/>
</dbReference>
<comment type="caution">
    <text evidence="12">The sequence shown here is derived from an EMBL/GenBank/DDBJ whole genome shotgun (WGS) entry which is preliminary data.</text>
</comment>
<evidence type="ECO:0000256" key="1">
    <source>
        <dbReference type="ARBA" id="ARBA00001946"/>
    </source>
</evidence>
<evidence type="ECO:0000256" key="4">
    <source>
        <dbReference type="ARBA" id="ARBA00022723"/>
    </source>
</evidence>
<dbReference type="SUPFAM" id="SSF55957">
    <property type="entry name" value="Phosphoglucomutase, C-terminal domain"/>
    <property type="match status" value="1"/>
</dbReference>
<dbReference type="Pfam" id="PF02879">
    <property type="entry name" value="PGM_PMM_II"/>
    <property type="match status" value="1"/>
</dbReference>
<keyword evidence="8" id="KW-0175">Coiled coil</keyword>
<dbReference type="InterPro" id="IPR005845">
    <property type="entry name" value="A-D-PHexomutase_a/b/a-II"/>
</dbReference>
<dbReference type="InterPro" id="IPR036900">
    <property type="entry name" value="A-D-PHexomutase_C_sf"/>
</dbReference>
<dbReference type="InterPro" id="IPR005844">
    <property type="entry name" value="A-D-PHexomutase_a/b/a-I"/>
</dbReference>
<dbReference type="InterPro" id="IPR005846">
    <property type="entry name" value="A-D-PHexomutase_a/b/a-III"/>
</dbReference>
<reference evidence="12 13" key="1">
    <citation type="submission" date="2018-05" db="EMBL/GenBank/DDBJ databases">
        <title>Genomic Encyclopedia of Type Strains, Phase IV (KMG-IV): sequencing the most valuable type-strain genomes for metagenomic binning, comparative biology and taxonomic classification.</title>
        <authorList>
            <person name="Goeker M."/>
        </authorList>
    </citation>
    <scope>NUCLEOTIDE SEQUENCE [LARGE SCALE GENOMIC DNA]</scope>
    <source>
        <strain evidence="12 13">DSM 24906</strain>
    </source>
</reference>
<dbReference type="PANTHER" id="PTHR45745:SF1">
    <property type="entry name" value="PHOSPHOGLUCOMUTASE 2B-RELATED"/>
    <property type="match status" value="1"/>
</dbReference>
<dbReference type="Proteomes" id="UP000245921">
    <property type="component" value="Unassembled WGS sequence"/>
</dbReference>
<evidence type="ECO:0000259" key="9">
    <source>
        <dbReference type="Pfam" id="PF02878"/>
    </source>
</evidence>
<dbReference type="CDD" id="cd05799">
    <property type="entry name" value="PGM2"/>
    <property type="match status" value="1"/>
</dbReference>
<evidence type="ECO:0000313" key="12">
    <source>
        <dbReference type="EMBL" id="PWJ95868.1"/>
    </source>
</evidence>
<dbReference type="RefSeq" id="WP_109603986.1">
    <property type="nucleotide sequence ID" value="NZ_QGGI01000003.1"/>
</dbReference>
<accession>A0AA45HJ72</accession>
<evidence type="ECO:0000256" key="8">
    <source>
        <dbReference type="SAM" id="Coils"/>
    </source>
</evidence>
<dbReference type="GO" id="GO:0005975">
    <property type="term" value="P:carbohydrate metabolic process"/>
    <property type="evidence" value="ECO:0007669"/>
    <property type="project" value="InterPro"/>
</dbReference>
<comment type="similarity">
    <text evidence="2 7">Belongs to the phosphohexose mutase family.</text>
</comment>
<protein>
    <submittedName>
        <fullName evidence="12">Phosphoglucomutase</fullName>
    </submittedName>
</protein>